<dbReference type="Gene3D" id="1.10.4080.10">
    <property type="entry name" value="ADP-ribosylation/Crystallin J1"/>
    <property type="match status" value="1"/>
</dbReference>
<dbReference type="RefSeq" id="WP_099501088.1">
    <property type="nucleotide sequence ID" value="NZ_CP026652.1"/>
</dbReference>
<dbReference type="SUPFAM" id="SSF101478">
    <property type="entry name" value="ADP-ribosylglycohydrolase"/>
    <property type="match status" value="1"/>
</dbReference>
<gene>
    <name evidence="1" type="ORF">C4B68_30035</name>
</gene>
<dbReference type="PANTHER" id="PTHR16222">
    <property type="entry name" value="ADP-RIBOSYLGLYCOHYDROLASE"/>
    <property type="match status" value="1"/>
</dbReference>
<dbReference type="InterPro" id="IPR005502">
    <property type="entry name" value="Ribosyl_crysJ1"/>
</dbReference>
<dbReference type="Proteomes" id="UP000238413">
    <property type="component" value="Chromosome"/>
</dbReference>
<proteinExistence type="predicted"/>
<name>A0ABN5I7Z4_9ACTN</name>
<evidence type="ECO:0000313" key="1">
    <source>
        <dbReference type="EMBL" id="AVH59285.1"/>
    </source>
</evidence>
<evidence type="ECO:0000313" key="2">
    <source>
        <dbReference type="Proteomes" id="UP000238413"/>
    </source>
</evidence>
<accession>A0ABN5I7Z4</accession>
<organism evidence="1 2">
    <name type="scientific">Streptomyces dengpaensis</name>
    <dbReference type="NCBI Taxonomy" id="2049881"/>
    <lineage>
        <taxon>Bacteria</taxon>
        <taxon>Bacillati</taxon>
        <taxon>Actinomycetota</taxon>
        <taxon>Actinomycetes</taxon>
        <taxon>Kitasatosporales</taxon>
        <taxon>Streptomycetaceae</taxon>
        <taxon>Streptomyces</taxon>
    </lineage>
</organism>
<dbReference type="PANTHER" id="PTHR16222:SF12">
    <property type="entry name" value="ADP-RIBOSYLGLYCOHYDROLASE-RELATED"/>
    <property type="match status" value="1"/>
</dbReference>
<dbReference type="Pfam" id="PF03747">
    <property type="entry name" value="ADP_ribosyl_GH"/>
    <property type="match status" value="1"/>
</dbReference>
<dbReference type="InterPro" id="IPR050792">
    <property type="entry name" value="ADP-ribosylglycohydrolase"/>
</dbReference>
<dbReference type="EMBL" id="CP026652">
    <property type="protein sequence ID" value="AVH59285.1"/>
    <property type="molecule type" value="Genomic_DNA"/>
</dbReference>
<keyword evidence="2" id="KW-1185">Reference proteome</keyword>
<sequence>MTPKGEGTGTLDERITGALVGAAVGDALGGPVEGYSPEQITERHGGRVHGIVGPWNGAEWRTARPIAPYHKGDGHVTDDTLMTHALVRVYATVRDHLDAYAVAEHLVPDLMGTPRWIPELEAEALPLQRIFLAEKWLVARLHYGHVDPREAGVGNIVNCGAAMYMAPVGLVNAANPAGAYAEALDIAGAHQSSYGREAAGVFAAAVAAACAPGATPDSVVAACLAAAKDGTRSAIQAVCEVAARHTDFESALTPLRKAVAPYDTVGPDYRSPSLGARRPSRLHSTEELPVALGMLVVSGGDYRHAVTGSVNYGRDCDSIATMSGALAGALGSEVPHDWAKTVAESSRLDLAAPARTLTEVTREIFERDVRRRRAHESAYAVLTGTR</sequence>
<reference evidence="1 2" key="1">
    <citation type="submission" date="2018-02" db="EMBL/GenBank/DDBJ databases">
        <title>Complete genome sequence of Streptomyces dengpaensis, the producer of angucyclines.</title>
        <authorList>
            <person name="Yumei L."/>
        </authorList>
    </citation>
    <scope>NUCLEOTIDE SEQUENCE [LARGE SCALE GENOMIC DNA]</scope>
    <source>
        <strain evidence="1 2">XZHG99</strain>
    </source>
</reference>
<dbReference type="InterPro" id="IPR036705">
    <property type="entry name" value="Ribosyl_crysJ1_sf"/>
</dbReference>
<protein>
    <submittedName>
        <fullName evidence="1">ADP-ribosylglycohydrolase family protein</fullName>
    </submittedName>
</protein>